<gene>
    <name evidence="2" type="ORF">PQR66_32290</name>
</gene>
<sequence length="383" mass="41107">MPKSVALWEPYCHRPDAEFHLSKFADRVLGSKAGVIFFDGMGAVRLRPSVPDRDGDAVTLVVTSSRLPLSVPDPLSSASPQTIHQLSQAWMKRLSSASTGGTNGPSGFGQGLAKARTFIESHKTGFDAAAVAGDTFGVLAGVVSLGALFATGVAIAPVLGVVAGAAALLLLAEDSKMLTYELRGDEVRKKQLESSWHYKLVETVGPILVLPDLAVSGARTLASLPKAAREVGEAAEEVTQAGRRLADQRQAIDRFAHANLDNPNQLQMRQQANQMRQQASSLANGVRTAQQKLVAARHELMLLRTIEAPAYMATIYGTGVYGVDPPDLFTRSLDWMAESSRRDPDHPAHLLMPQHLNSADHSGQPATVLQFQIGVSHHPEHVQ</sequence>
<dbReference type="EMBL" id="JAQQFN010000030">
    <property type="protein sequence ID" value="MFL9887742.1"/>
    <property type="molecule type" value="Genomic_DNA"/>
</dbReference>
<feature type="transmembrane region" description="Helical" evidence="1">
    <location>
        <begin position="154"/>
        <end position="172"/>
    </location>
</feature>
<keyword evidence="3" id="KW-1185">Reference proteome</keyword>
<keyword evidence="1" id="KW-1133">Transmembrane helix</keyword>
<name>A0ABW8ZX10_9BURK</name>
<dbReference type="RefSeq" id="WP_408326084.1">
    <property type="nucleotide sequence ID" value="NZ_JAQQFH010000002.1"/>
</dbReference>
<organism evidence="2 3">
    <name type="scientific">Paraburkholderia agricolaris</name>
    <dbReference type="NCBI Taxonomy" id="2152888"/>
    <lineage>
        <taxon>Bacteria</taxon>
        <taxon>Pseudomonadati</taxon>
        <taxon>Pseudomonadota</taxon>
        <taxon>Betaproteobacteria</taxon>
        <taxon>Burkholderiales</taxon>
        <taxon>Burkholderiaceae</taxon>
        <taxon>Paraburkholderia</taxon>
    </lineage>
</organism>
<keyword evidence="1" id="KW-0472">Membrane</keyword>
<comment type="caution">
    <text evidence="2">The sequence shown here is derived from an EMBL/GenBank/DDBJ whole genome shotgun (WGS) entry which is preliminary data.</text>
</comment>
<evidence type="ECO:0000313" key="3">
    <source>
        <dbReference type="Proteomes" id="UP001629249"/>
    </source>
</evidence>
<evidence type="ECO:0000313" key="2">
    <source>
        <dbReference type="EMBL" id="MFL9887742.1"/>
    </source>
</evidence>
<keyword evidence="1" id="KW-0812">Transmembrane</keyword>
<reference evidence="2 3" key="1">
    <citation type="journal article" date="2024" name="Chem. Sci.">
        <title>Discovery of megapolipeptins by genome mining of a Burkholderiales bacteria collection.</title>
        <authorList>
            <person name="Paulo B.S."/>
            <person name="Recchia M.J.J."/>
            <person name="Lee S."/>
            <person name="Fergusson C.H."/>
            <person name="Romanowski S.B."/>
            <person name="Hernandez A."/>
            <person name="Krull N."/>
            <person name="Liu D.Y."/>
            <person name="Cavanagh H."/>
            <person name="Bos A."/>
            <person name="Gray C.A."/>
            <person name="Murphy B.T."/>
            <person name="Linington R.G."/>
            <person name="Eustaquio A.S."/>
        </authorList>
    </citation>
    <scope>NUCLEOTIDE SEQUENCE [LARGE SCALE GENOMIC DNA]</scope>
    <source>
        <strain evidence="2 3">RL16-012-BIC-B</strain>
    </source>
</reference>
<proteinExistence type="predicted"/>
<evidence type="ECO:0000256" key="1">
    <source>
        <dbReference type="SAM" id="Phobius"/>
    </source>
</evidence>
<protein>
    <submittedName>
        <fullName evidence="2">Uncharacterized protein</fullName>
    </submittedName>
</protein>
<dbReference type="Proteomes" id="UP001629249">
    <property type="component" value="Unassembled WGS sequence"/>
</dbReference>
<accession>A0ABW8ZX10</accession>